<sequence length="86" mass="9851">SIVIQSAKPYLATVGATIHGHYGEILYEGDTLISFIYEKPRYGDITQGHPKVEQVLEVHYIDSMFMNLENRVEGWNERITRILGMP</sequence>
<evidence type="ECO:0000313" key="5">
    <source>
        <dbReference type="EMBL" id="GFP87206.1"/>
    </source>
</evidence>
<gene>
    <name evidence="5" type="ORF">PHJA_000864300</name>
</gene>
<reference evidence="5" key="1">
    <citation type="submission" date="2020-07" db="EMBL/GenBank/DDBJ databases">
        <title>Ethylene signaling mediates host invasion by parasitic plants.</title>
        <authorList>
            <person name="Yoshida S."/>
        </authorList>
    </citation>
    <scope>NUCLEOTIDE SEQUENCE</scope>
    <source>
        <strain evidence="5">Okayama</strain>
    </source>
</reference>
<evidence type="ECO:0000256" key="3">
    <source>
        <dbReference type="ARBA" id="ARBA00022695"/>
    </source>
</evidence>
<dbReference type="Proteomes" id="UP000653305">
    <property type="component" value="Unassembled WGS sequence"/>
</dbReference>
<dbReference type="GO" id="GO:0000428">
    <property type="term" value="C:DNA-directed RNA polymerase complex"/>
    <property type="evidence" value="ECO:0007669"/>
    <property type="project" value="UniProtKB-KW"/>
</dbReference>
<dbReference type="PANTHER" id="PTHR34995">
    <property type="entry name" value="DNA-DIRECTED RNA POLYMERASE SUBUNIT BETA"/>
    <property type="match status" value="1"/>
</dbReference>
<keyword evidence="2" id="KW-0808">Transferase</keyword>
<dbReference type="OrthoDB" id="498011at2759"/>
<name>A0A830BK27_9LAMI</name>
<dbReference type="PANTHER" id="PTHR34995:SF1">
    <property type="entry name" value="DNA-DIRECTED RNA POLYMERASE SUBUNIT BETA"/>
    <property type="match status" value="1"/>
</dbReference>
<dbReference type="EMBL" id="BMAC01000139">
    <property type="protein sequence ID" value="GFP87206.1"/>
    <property type="molecule type" value="Genomic_DNA"/>
</dbReference>
<feature type="non-terminal residue" evidence="5">
    <location>
        <position position="1"/>
    </location>
</feature>
<keyword evidence="4" id="KW-0804">Transcription</keyword>
<evidence type="ECO:0000256" key="1">
    <source>
        <dbReference type="ARBA" id="ARBA00022478"/>
    </source>
</evidence>
<organism evidence="5 6">
    <name type="scientific">Phtheirospermum japonicum</name>
    <dbReference type="NCBI Taxonomy" id="374723"/>
    <lineage>
        <taxon>Eukaryota</taxon>
        <taxon>Viridiplantae</taxon>
        <taxon>Streptophyta</taxon>
        <taxon>Embryophyta</taxon>
        <taxon>Tracheophyta</taxon>
        <taxon>Spermatophyta</taxon>
        <taxon>Magnoliopsida</taxon>
        <taxon>eudicotyledons</taxon>
        <taxon>Gunneridae</taxon>
        <taxon>Pentapetalae</taxon>
        <taxon>asterids</taxon>
        <taxon>lamiids</taxon>
        <taxon>Lamiales</taxon>
        <taxon>Orobanchaceae</taxon>
        <taxon>Orobanchaceae incertae sedis</taxon>
        <taxon>Phtheirospermum</taxon>
    </lineage>
</organism>
<keyword evidence="3" id="KW-0548">Nucleotidyltransferase</keyword>
<dbReference type="AlphaFoldDB" id="A0A830BK27"/>
<protein>
    <submittedName>
        <fullName evidence="5">DNA-directed RNA polymerase subunit beta</fullName>
    </submittedName>
</protein>
<accession>A0A830BK27</accession>
<evidence type="ECO:0000256" key="2">
    <source>
        <dbReference type="ARBA" id="ARBA00022679"/>
    </source>
</evidence>
<keyword evidence="1 5" id="KW-0240">DNA-directed RNA polymerase</keyword>
<keyword evidence="6" id="KW-1185">Reference proteome</keyword>
<dbReference type="GO" id="GO:0016779">
    <property type="term" value="F:nucleotidyltransferase activity"/>
    <property type="evidence" value="ECO:0007669"/>
    <property type="project" value="UniProtKB-KW"/>
</dbReference>
<dbReference type="InterPro" id="IPR050254">
    <property type="entry name" value="RNA_pol_beta''_euk"/>
</dbReference>
<dbReference type="SUPFAM" id="SSF64484">
    <property type="entry name" value="beta and beta-prime subunits of DNA dependent RNA-polymerase"/>
    <property type="match status" value="1"/>
</dbReference>
<proteinExistence type="predicted"/>
<evidence type="ECO:0000313" key="6">
    <source>
        <dbReference type="Proteomes" id="UP000653305"/>
    </source>
</evidence>
<comment type="caution">
    <text evidence="5">The sequence shown here is derived from an EMBL/GenBank/DDBJ whole genome shotgun (WGS) entry which is preliminary data.</text>
</comment>
<evidence type="ECO:0000256" key="4">
    <source>
        <dbReference type="ARBA" id="ARBA00023163"/>
    </source>
</evidence>